<dbReference type="AlphaFoldDB" id="A0A7C1JRC4"/>
<dbReference type="PANTHER" id="PTHR38439:SF3">
    <property type="entry name" value="COPPER-RESISTANT CUPROPROTEIN COPI"/>
    <property type="match status" value="1"/>
</dbReference>
<feature type="chain" id="PRO_5028317045" description="Blue (type 1) copper domain-containing protein" evidence="4">
    <location>
        <begin position="24"/>
        <end position="165"/>
    </location>
</feature>
<dbReference type="Gene3D" id="2.60.40.420">
    <property type="entry name" value="Cupredoxins - blue copper proteins"/>
    <property type="match status" value="1"/>
</dbReference>
<feature type="compositionally biased region" description="Pro residues" evidence="3">
    <location>
        <begin position="26"/>
        <end position="40"/>
    </location>
</feature>
<feature type="domain" description="Blue (type 1) copper" evidence="5">
    <location>
        <begin position="75"/>
        <end position="165"/>
    </location>
</feature>
<dbReference type="GO" id="GO:0005507">
    <property type="term" value="F:copper ion binding"/>
    <property type="evidence" value="ECO:0007669"/>
    <property type="project" value="InterPro"/>
</dbReference>
<dbReference type="GO" id="GO:0009055">
    <property type="term" value="F:electron transfer activity"/>
    <property type="evidence" value="ECO:0007669"/>
    <property type="project" value="InterPro"/>
</dbReference>
<evidence type="ECO:0000256" key="4">
    <source>
        <dbReference type="SAM" id="SignalP"/>
    </source>
</evidence>
<dbReference type="EMBL" id="DSMG01000149">
    <property type="protein sequence ID" value="HDX32665.1"/>
    <property type="molecule type" value="Genomic_DNA"/>
</dbReference>
<reference evidence="6" key="1">
    <citation type="journal article" date="2020" name="mSystems">
        <title>Genome- and Community-Level Interaction Insights into Carbon Utilization and Element Cycling Functions of Hydrothermarchaeota in Hydrothermal Sediment.</title>
        <authorList>
            <person name="Zhou Z."/>
            <person name="Liu Y."/>
            <person name="Xu W."/>
            <person name="Pan J."/>
            <person name="Luo Z.H."/>
            <person name="Li M."/>
        </authorList>
    </citation>
    <scope>NUCLEOTIDE SEQUENCE [LARGE SCALE GENOMIC DNA]</scope>
    <source>
        <strain evidence="6">SpSt-289</strain>
    </source>
</reference>
<evidence type="ECO:0000259" key="5">
    <source>
        <dbReference type="Pfam" id="PF00127"/>
    </source>
</evidence>
<dbReference type="Pfam" id="PF00127">
    <property type="entry name" value="Copper-bind"/>
    <property type="match status" value="1"/>
</dbReference>
<evidence type="ECO:0000256" key="3">
    <source>
        <dbReference type="SAM" id="MobiDB-lite"/>
    </source>
</evidence>
<dbReference type="InterPro" id="IPR000923">
    <property type="entry name" value="BlueCu_1"/>
</dbReference>
<proteinExistence type="predicted"/>
<organism evidence="6">
    <name type="scientific">Caldilinea aerophila</name>
    <dbReference type="NCBI Taxonomy" id="133453"/>
    <lineage>
        <taxon>Bacteria</taxon>
        <taxon>Bacillati</taxon>
        <taxon>Chloroflexota</taxon>
        <taxon>Caldilineae</taxon>
        <taxon>Caldilineales</taxon>
        <taxon>Caldilineaceae</taxon>
        <taxon>Caldilinea</taxon>
    </lineage>
</organism>
<feature type="signal peptide" evidence="4">
    <location>
        <begin position="1"/>
        <end position="23"/>
    </location>
</feature>
<keyword evidence="4" id="KW-0732">Signal</keyword>
<dbReference type="InterPro" id="IPR008972">
    <property type="entry name" value="Cupredoxin"/>
</dbReference>
<evidence type="ECO:0000313" key="6">
    <source>
        <dbReference type="EMBL" id="HDX32665.1"/>
    </source>
</evidence>
<name>A0A7C1JRC4_9CHLR</name>
<keyword evidence="1" id="KW-0479">Metal-binding</keyword>
<dbReference type="InterPro" id="IPR050845">
    <property type="entry name" value="Cu-binding_ET"/>
</dbReference>
<dbReference type="PROSITE" id="PS51257">
    <property type="entry name" value="PROKAR_LIPOPROTEIN"/>
    <property type="match status" value="1"/>
</dbReference>
<evidence type="ECO:0000256" key="2">
    <source>
        <dbReference type="ARBA" id="ARBA00023008"/>
    </source>
</evidence>
<evidence type="ECO:0000256" key="1">
    <source>
        <dbReference type="ARBA" id="ARBA00022723"/>
    </source>
</evidence>
<dbReference type="PANTHER" id="PTHR38439">
    <property type="entry name" value="AURACYANIN-B"/>
    <property type="match status" value="1"/>
</dbReference>
<accession>A0A7C1JRC4</accession>
<dbReference type="SUPFAM" id="SSF49503">
    <property type="entry name" value="Cupredoxins"/>
    <property type="match status" value="1"/>
</dbReference>
<protein>
    <recommendedName>
        <fullName evidence="5">Blue (type 1) copper domain-containing protein</fullName>
    </recommendedName>
</protein>
<feature type="region of interest" description="Disordered" evidence="3">
    <location>
        <begin position="23"/>
        <end position="44"/>
    </location>
</feature>
<comment type="caution">
    <text evidence="6">The sequence shown here is derived from an EMBL/GenBank/DDBJ whole genome shotgun (WGS) entry which is preliminary data.</text>
</comment>
<sequence length="165" mass="17594">MTRLIYGTLILTMLLLAACGGSATPTPTPTPTPAPTPTPTTAPSAQQVIAATLDVIMHDIYFGDDSNNIANPPVWRVPAGAQVTVNLDNQGALEHNWAVVKQGVELPIPFMPDQNKDLLFWETGVLQGGQKDSESFTAPSEPGEYIVICTVAGHYPAMQGRLIVE</sequence>
<keyword evidence="2" id="KW-0186">Copper</keyword>
<gene>
    <name evidence="6" type="ORF">ENQ20_14435</name>
</gene>